<dbReference type="InterPro" id="IPR036388">
    <property type="entry name" value="WH-like_DNA-bd_sf"/>
</dbReference>
<dbReference type="Gene3D" id="1.10.10.10">
    <property type="entry name" value="Winged helix-like DNA-binding domain superfamily/Winged helix DNA-binding domain"/>
    <property type="match status" value="1"/>
</dbReference>
<organism evidence="2">
    <name type="scientific">Methyloraptor flagellatus</name>
    <dbReference type="NCBI Taxonomy" id="3162530"/>
    <lineage>
        <taxon>Bacteria</taxon>
        <taxon>Pseudomonadati</taxon>
        <taxon>Pseudomonadota</taxon>
        <taxon>Alphaproteobacteria</taxon>
        <taxon>Hyphomicrobiales</taxon>
        <taxon>Ancalomicrobiaceae</taxon>
        <taxon>Methyloraptor</taxon>
    </lineage>
</organism>
<accession>A0AAU7XEC2</accession>
<feature type="domain" description="ANTAR" evidence="1">
    <location>
        <begin position="134"/>
        <end position="195"/>
    </location>
</feature>
<proteinExistence type="predicted"/>
<dbReference type="PROSITE" id="PS50921">
    <property type="entry name" value="ANTAR"/>
    <property type="match status" value="1"/>
</dbReference>
<dbReference type="KEGG" id="mflg:ABS361_09625"/>
<name>A0AAU7XEC2_9HYPH</name>
<dbReference type="InterPro" id="IPR005561">
    <property type="entry name" value="ANTAR"/>
</dbReference>
<protein>
    <submittedName>
        <fullName evidence="2">ANTAR domain-containing protein</fullName>
    </submittedName>
</protein>
<dbReference type="EMBL" id="CP158568">
    <property type="protein sequence ID" value="XBY46442.1"/>
    <property type="molecule type" value="Genomic_DNA"/>
</dbReference>
<evidence type="ECO:0000313" key="2">
    <source>
        <dbReference type="EMBL" id="XBY46442.1"/>
    </source>
</evidence>
<dbReference type="RefSeq" id="WP_407051537.1">
    <property type="nucleotide sequence ID" value="NZ_CP158568.1"/>
</dbReference>
<dbReference type="Gene3D" id="3.40.50.2300">
    <property type="match status" value="1"/>
</dbReference>
<dbReference type="AlphaFoldDB" id="A0AAU7XEC2"/>
<sequence length="221" mass="23968">MATRLLQNFNGGHALIVTAAPGSEGALVATLAKLGVSAEYPPLVDGRADVAVGELKSDRDILFVDGDLEGAVELPIDPETRLAPIPVIGLVGVEAPSRLKALVNLGASAFLRKPVHGGAVYASLFMGINQFLMRSDLSNRIQDLEARRRSRRAVISATLTVMRETGLDEDQAYSRLRRESMRSRLSLEHYCEMLLSEQRLAPDRPGCSESLPLPGRRPEAL</sequence>
<dbReference type="SUPFAM" id="SSF52172">
    <property type="entry name" value="CheY-like"/>
    <property type="match status" value="1"/>
</dbReference>
<gene>
    <name evidence="2" type="ORF">ABS361_09625</name>
</gene>
<dbReference type="GO" id="GO:0003723">
    <property type="term" value="F:RNA binding"/>
    <property type="evidence" value="ECO:0007669"/>
    <property type="project" value="InterPro"/>
</dbReference>
<evidence type="ECO:0000259" key="1">
    <source>
        <dbReference type="PROSITE" id="PS50921"/>
    </source>
</evidence>
<reference evidence="2" key="1">
    <citation type="submission" date="2024-06" db="EMBL/GenBank/DDBJ databases">
        <title>Methylostella associata gen. nov., sp. nov., a novel Ancalomicrobiaceae-affiliated facultatively methylotrophic bacteria that feed on methanotrophs of the genus Methylococcus.</title>
        <authorList>
            <person name="Saltykova V."/>
            <person name="Danilova O.V."/>
            <person name="Oshkin I.Y."/>
            <person name="Belova S.E."/>
            <person name="Pimenov N.V."/>
            <person name="Dedysh S.N."/>
        </authorList>
    </citation>
    <scope>NUCLEOTIDE SEQUENCE</scope>
    <source>
        <strain evidence="2">S20</strain>
    </source>
</reference>
<dbReference type="Pfam" id="PF03861">
    <property type="entry name" value="ANTAR"/>
    <property type="match status" value="1"/>
</dbReference>
<dbReference type="SMART" id="SM01012">
    <property type="entry name" value="ANTAR"/>
    <property type="match status" value="1"/>
</dbReference>
<dbReference type="InterPro" id="IPR011006">
    <property type="entry name" value="CheY-like_superfamily"/>
</dbReference>